<accession>A0A1G4I7H0</accession>
<name>A0A1G4I7H0_TRYEQ</name>
<dbReference type="CDD" id="cd10169">
    <property type="entry name" value="ASKHA_NBD_actin-like"/>
    <property type="match status" value="1"/>
</dbReference>
<dbReference type="VEuPathDB" id="TriTrypDB:TEOVI_000600500"/>
<dbReference type="FunFam" id="3.30.420.40:FF:000058">
    <property type="entry name" value="Putative actin-related protein 5"/>
    <property type="match status" value="1"/>
</dbReference>
<dbReference type="InterPro" id="IPR004000">
    <property type="entry name" value="Actin"/>
</dbReference>
<comment type="caution">
    <text evidence="2">The sequence shown here is derived from an EMBL/GenBank/DDBJ whole genome shotgun (WGS) entry which is preliminary data.</text>
</comment>
<dbReference type="Gene3D" id="3.90.640.10">
    <property type="entry name" value="Actin, Chain A, domain 4"/>
    <property type="match status" value="1"/>
</dbReference>
<dbReference type="RefSeq" id="XP_067079199.1">
    <property type="nucleotide sequence ID" value="XM_067223098.1"/>
</dbReference>
<keyword evidence="3" id="KW-1185">Reference proteome</keyword>
<protein>
    <submittedName>
        <fullName evidence="2">Actin, putative</fullName>
    </submittedName>
</protein>
<dbReference type="AlphaFoldDB" id="A0A1G4I7H0"/>
<proteinExistence type="inferred from homology"/>
<dbReference type="EMBL" id="CZPT02000860">
    <property type="protein sequence ID" value="SCU67952.1"/>
    <property type="molecule type" value="Genomic_DNA"/>
</dbReference>
<dbReference type="GeneID" id="92379944"/>
<evidence type="ECO:0000313" key="3">
    <source>
        <dbReference type="Proteomes" id="UP000195570"/>
    </source>
</evidence>
<dbReference type="Gene3D" id="3.30.420.40">
    <property type="match status" value="2"/>
</dbReference>
<comment type="similarity">
    <text evidence="1">Belongs to the actin family.</text>
</comment>
<dbReference type="Pfam" id="PF00022">
    <property type="entry name" value="Actin"/>
    <property type="match status" value="1"/>
</dbReference>
<reference evidence="2" key="1">
    <citation type="submission" date="2016-09" db="EMBL/GenBank/DDBJ databases">
        <authorList>
            <person name="Hebert L."/>
            <person name="Moumen B."/>
        </authorList>
    </citation>
    <scope>NUCLEOTIDE SEQUENCE [LARGE SCALE GENOMIC DNA]</scope>
    <source>
        <strain evidence="2">OVI</strain>
    </source>
</reference>
<dbReference type="PANTHER" id="PTHR11937">
    <property type="entry name" value="ACTIN"/>
    <property type="match status" value="1"/>
</dbReference>
<evidence type="ECO:0000256" key="1">
    <source>
        <dbReference type="RuleBase" id="RU000487"/>
    </source>
</evidence>
<dbReference type="InterPro" id="IPR043129">
    <property type="entry name" value="ATPase_NBD"/>
</dbReference>
<organism evidence="2 3">
    <name type="scientific">Trypanosoma equiperdum</name>
    <dbReference type="NCBI Taxonomy" id="5694"/>
    <lineage>
        <taxon>Eukaryota</taxon>
        <taxon>Discoba</taxon>
        <taxon>Euglenozoa</taxon>
        <taxon>Kinetoplastea</taxon>
        <taxon>Metakinetoplastina</taxon>
        <taxon>Trypanosomatida</taxon>
        <taxon>Trypanosomatidae</taxon>
        <taxon>Trypanosoma</taxon>
    </lineage>
</organism>
<sequence>MRIPEGTAKILAKVPLPDEVAVVHRNAAVVDIGACKTRIGFAGDDIPRVNEPTCVLRGGEQESTLYLRKAYDKRAIGDTVRVIEDKEVNWDAMELLLQHLDDILHLSNSEVPTPLLLTEKMLVPRAHRQRLAEMLFEKHNLCSVYFAPSPALALYASGVCSGVSVEMGYDACHVVPVFQGCPMFHAVHALEYGGKLCTQYMMNTGQPLPDVVHPRHRVDVWEHIKEKNCETCPSSAAFRRAVEMEANMNSSNEENEDYSGRNKNVVHHKLPDGTIISLGSSRFVPSEMLFDPSLAPTTEHESNHKWVEHFEYLHTYAFPQGIHRLLVDSVRKCDTDLQGLLYGALHLSGGCSLLSGLPERLRDDVASITAQAVHVEAQTERRDAAFVGGSILASLPTFQNFWVTRAEYSEFGAGAVLRRGL</sequence>
<gene>
    <name evidence="2" type="ORF">TEOVI_000600500</name>
</gene>
<dbReference type="Proteomes" id="UP000195570">
    <property type="component" value="Unassembled WGS sequence"/>
</dbReference>
<dbReference type="SUPFAM" id="SSF53067">
    <property type="entry name" value="Actin-like ATPase domain"/>
    <property type="match status" value="2"/>
</dbReference>
<dbReference type="SMR" id="A0A1G4I7H0"/>
<evidence type="ECO:0000313" key="2">
    <source>
        <dbReference type="EMBL" id="SCU67952.1"/>
    </source>
</evidence>
<dbReference type="SMART" id="SM00268">
    <property type="entry name" value="ACTIN"/>
    <property type="match status" value="1"/>
</dbReference>